<evidence type="ECO:0000256" key="1">
    <source>
        <dbReference type="ARBA" id="ARBA00023015"/>
    </source>
</evidence>
<sequence>MNSPAASAVTAPVELDQIDQGIIDLLREDGRMPYRSIARELGVTENTVRARVKRLEDSNTMRVVAVTDTQAAGFDMLLAVGVQVEGRTPEAVAEDLARIPEVFSVNVAVGNHDVEILVMARDPASLNELLAETLGGIPGVRRLTPALAVDVLKNQPDWVPFYDA</sequence>
<dbReference type="PROSITE" id="PS50956">
    <property type="entry name" value="HTH_ASNC_2"/>
    <property type="match status" value="1"/>
</dbReference>
<evidence type="ECO:0000313" key="5">
    <source>
        <dbReference type="EMBL" id="PLW70435.1"/>
    </source>
</evidence>
<protein>
    <submittedName>
        <fullName evidence="5">Lrp/AsnC family transcriptional regulator</fullName>
    </submittedName>
</protein>
<dbReference type="InterPro" id="IPR036390">
    <property type="entry name" value="WH_DNA-bd_sf"/>
</dbReference>
<dbReference type="SUPFAM" id="SSF54909">
    <property type="entry name" value="Dimeric alpha+beta barrel"/>
    <property type="match status" value="1"/>
</dbReference>
<evidence type="ECO:0000256" key="3">
    <source>
        <dbReference type="ARBA" id="ARBA00023163"/>
    </source>
</evidence>
<evidence type="ECO:0000256" key="2">
    <source>
        <dbReference type="ARBA" id="ARBA00023125"/>
    </source>
</evidence>
<comment type="caution">
    <text evidence="5">The sequence shown here is derived from an EMBL/GenBank/DDBJ whole genome shotgun (WGS) entry which is preliminary data.</text>
</comment>
<dbReference type="InterPro" id="IPR000485">
    <property type="entry name" value="AsnC-type_HTH_dom"/>
</dbReference>
<dbReference type="PANTHER" id="PTHR30154:SF34">
    <property type="entry name" value="TRANSCRIPTIONAL REGULATOR AZLB"/>
    <property type="match status" value="1"/>
</dbReference>
<dbReference type="Proteomes" id="UP000235005">
    <property type="component" value="Unassembled WGS sequence"/>
</dbReference>
<dbReference type="GO" id="GO:0005829">
    <property type="term" value="C:cytosol"/>
    <property type="evidence" value="ECO:0007669"/>
    <property type="project" value="TreeGrafter"/>
</dbReference>
<name>A0A2N5X7H3_9GAMM</name>
<proteinExistence type="predicted"/>
<dbReference type="InterPro" id="IPR019887">
    <property type="entry name" value="Tscrpt_reg_AsnC/Lrp_C"/>
</dbReference>
<gene>
    <name evidence="5" type="ORF">C0039_04340</name>
</gene>
<dbReference type="SMART" id="SM00344">
    <property type="entry name" value="HTH_ASNC"/>
    <property type="match status" value="1"/>
</dbReference>
<organism evidence="5 6">
    <name type="scientific">Pseudohalioglobus lutimaris</name>
    <dbReference type="NCBI Taxonomy" id="1737061"/>
    <lineage>
        <taxon>Bacteria</taxon>
        <taxon>Pseudomonadati</taxon>
        <taxon>Pseudomonadota</taxon>
        <taxon>Gammaproteobacteria</taxon>
        <taxon>Cellvibrionales</taxon>
        <taxon>Halieaceae</taxon>
        <taxon>Pseudohalioglobus</taxon>
    </lineage>
</organism>
<dbReference type="GO" id="GO:0043200">
    <property type="term" value="P:response to amino acid"/>
    <property type="evidence" value="ECO:0007669"/>
    <property type="project" value="TreeGrafter"/>
</dbReference>
<dbReference type="Pfam" id="PF01037">
    <property type="entry name" value="AsnC_trans_reg"/>
    <property type="match status" value="1"/>
</dbReference>
<keyword evidence="1" id="KW-0805">Transcription regulation</keyword>
<dbReference type="InterPro" id="IPR011008">
    <property type="entry name" value="Dimeric_a/b-barrel"/>
</dbReference>
<dbReference type="RefSeq" id="WP_101517336.1">
    <property type="nucleotide sequence ID" value="NZ_PKUS01000002.1"/>
</dbReference>
<dbReference type="AlphaFoldDB" id="A0A2N5X7H3"/>
<keyword evidence="6" id="KW-1185">Reference proteome</keyword>
<dbReference type="OrthoDB" id="8590699at2"/>
<dbReference type="Gene3D" id="1.10.10.10">
    <property type="entry name" value="Winged helix-like DNA-binding domain superfamily/Winged helix DNA-binding domain"/>
    <property type="match status" value="1"/>
</dbReference>
<evidence type="ECO:0000313" key="6">
    <source>
        <dbReference type="Proteomes" id="UP000235005"/>
    </source>
</evidence>
<accession>A0A2N5X7H3</accession>
<dbReference type="Pfam" id="PF13404">
    <property type="entry name" value="HTH_AsnC-type"/>
    <property type="match status" value="1"/>
</dbReference>
<evidence type="ECO:0000259" key="4">
    <source>
        <dbReference type="PROSITE" id="PS50956"/>
    </source>
</evidence>
<dbReference type="InterPro" id="IPR036388">
    <property type="entry name" value="WH-like_DNA-bd_sf"/>
</dbReference>
<keyword evidence="3" id="KW-0804">Transcription</keyword>
<dbReference type="InterPro" id="IPR019888">
    <property type="entry name" value="Tscrpt_reg_AsnC-like"/>
</dbReference>
<dbReference type="PRINTS" id="PR00033">
    <property type="entry name" value="HTHASNC"/>
</dbReference>
<dbReference type="GO" id="GO:0043565">
    <property type="term" value="F:sequence-specific DNA binding"/>
    <property type="evidence" value="ECO:0007669"/>
    <property type="project" value="InterPro"/>
</dbReference>
<dbReference type="PANTHER" id="PTHR30154">
    <property type="entry name" value="LEUCINE-RESPONSIVE REGULATORY PROTEIN"/>
    <property type="match status" value="1"/>
</dbReference>
<dbReference type="Gene3D" id="3.30.70.920">
    <property type="match status" value="1"/>
</dbReference>
<reference evidence="5 6" key="1">
    <citation type="submission" date="2018-01" db="EMBL/GenBank/DDBJ databases">
        <title>The draft genome sequence of Halioglobus lutimaris HF004.</title>
        <authorList>
            <person name="Du Z.-J."/>
            <person name="Shi M.-J."/>
        </authorList>
    </citation>
    <scope>NUCLEOTIDE SEQUENCE [LARGE SCALE GENOMIC DNA]</scope>
    <source>
        <strain evidence="5 6">HF004</strain>
    </source>
</reference>
<feature type="domain" description="HTH asnC-type" evidence="4">
    <location>
        <begin position="15"/>
        <end position="75"/>
    </location>
</feature>
<dbReference type="EMBL" id="PKUS01000002">
    <property type="protein sequence ID" value="PLW70435.1"/>
    <property type="molecule type" value="Genomic_DNA"/>
</dbReference>
<keyword evidence="2" id="KW-0238">DNA-binding</keyword>
<dbReference type="SUPFAM" id="SSF46785">
    <property type="entry name" value="Winged helix' DNA-binding domain"/>
    <property type="match status" value="1"/>
</dbReference>